<dbReference type="EMBL" id="JBHTEC010000001">
    <property type="protein sequence ID" value="MFD0285802.1"/>
    <property type="molecule type" value="Genomic_DNA"/>
</dbReference>
<dbReference type="Proteomes" id="UP001596957">
    <property type="component" value="Unassembled WGS sequence"/>
</dbReference>
<evidence type="ECO:0000313" key="2">
    <source>
        <dbReference type="Proteomes" id="UP001596957"/>
    </source>
</evidence>
<name>A0ABW2VTP9_9ACTN</name>
<evidence type="ECO:0000313" key="1">
    <source>
        <dbReference type="EMBL" id="MFD0285802.1"/>
    </source>
</evidence>
<dbReference type="RefSeq" id="WP_381251535.1">
    <property type="nucleotide sequence ID" value="NZ_JBHTBI010000006.1"/>
</dbReference>
<dbReference type="InterPro" id="IPR046002">
    <property type="entry name" value="DUF5958"/>
</dbReference>
<comment type="caution">
    <text evidence="1">The sequence shown here is derived from an EMBL/GenBank/DDBJ whole genome shotgun (WGS) entry which is preliminary data.</text>
</comment>
<accession>A0ABW2VTP9</accession>
<protein>
    <submittedName>
        <fullName evidence="1">DUF5958 family protein</fullName>
    </submittedName>
</protein>
<proteinExistence type="predicted"/>
<keyword evidence="2" id="KW-1185">Reference proteome</keyword>
<gene>
    <name evidence="1" type="ORF">ACFQZP_29760</name>
</gene>
<dbReference type="Pfam" id="PF19383">
    <property type="entry name" value="DUF5958"/>
    <property type="match status" value="1"/>
</dbReference>
<organism evidence="1 2">
    <name type="scientific">Streptomyces lutosisoli</name>
    <dbReference type="NCBI Taxonomy" id="2665721"/>
    <lineage>
        <taxon>Bacteria</taxon>
        <taxon>Bacillati</taxon>
        <taxon>Actinomycetota</taxon>
        <taxon>Actinomycetes</taxon>
        <taxon>Kitasatosporales</taxon>
        <taxon>Streptomycetaceae</taxon>
        <taxon>Streptomyces</taxon>
    </lineage>
</organism>
<reference evidence="2" key="1">
    <citation type="journal article" date="2019" name="Int. J. Syst. Evol. Microbiol.">
        <title>The Global Catalogue of Microorganisms (GCM) 10K type strain sequencing project: providing services to taxonomists for standard genome sequencing and annotation.</title>
        <authorList>
            <consortium name="The Broad Institute Genomics Platform"/>
            <consortium name="The Broad Institute Genome Sequencing Center for Infectious Disease"/>
            <person name="Wu L."/>
            <person name="Ma J."/>
        </authorList>
    </citation>
    <scope>NUCLEOTIDE SEQUENCE [LARGE SCALE GENOMIC DNA]</scope>
    <source>
        <strain evidence="2">CGMCC 4.7198</strain>
    </source>
</reference>
<sequence length="76" mass="8549">MARSGLRPTYTPAVMLTRWRLNMADLPSCDRARAFRLLVALFAIADTRRRERYCVGGCSHEWHQLAACEDAGPAPT</sequence>